<name>A0A645E3Z9_9ZZZZ</name>
<reference evidence="2" key="1">
    <citation type="submission" date="2019-08" db="EMBL/GenBank/DDBJ databases">
        <authorList>
            <person name="Kucharzyk K."/>
            <person name="Murdoch R.W."/>
            <person name="Higgins S."/>
            <person name="Loffler F."/>
        </authorList>
    </citation>
    <scope>NUCLEOTIDE SEQUENCE</scope>
</reference>
<sequence>MFAQRLFDKKDARDKAVIGYRFGAGVAENAHVAAEFPARVKKDVPEGFLFPARGERRLVHDALQRPPGGGVALRARQPLGDVEILDGEDGYSHLGKETHPAFVLDARKGRAFRALDMYRQYLRVGMVGDHRDSLRDLHGIADDCGLQLGEDDAPPPVFQQAEEIFKRKRRVRVQYMRVRDRQEKSGEAFLRQPPLDGERDLFRQKGRQDQRVDKRHVVRRDEDPFSGVFPIFPALHLHPEEETQYKFYNKSTQKNPSDGPAKNSGNSSPV</sequence>
<proteinExistence type="predicted"/>
<evidence type="ECO:0000313" key="2">
    <source>
        <dbReference type="EMBL" id="MPM96514.1"/>
    </source>
</evidence>
<comment type="caution">
    <text evidence="2">The sequence shown here is derived from an EMBL/GenBank/DDBJ whole genome shotgun (WGS) entry which is preliminary data.</text>
</comment>
<feature type="region of interest" description="Disordered" evidence="1">
    <location>
        <begin position="182"/>
        <end position="214"/>
    </location>
</feature>
<feature type="compositionally biased region" description="Basic and acidic residues" evidence="1">
    <location>
        <begin position="196"/>
        <end position="212"/>
    </location>
</feature>
<accession>A0A645E3Z9</accession>
<dbReference type="EMBL" id="VSSQ01042890">
    <property type="protein sequence ID" value="MPM96514.1"/>
    <property type="molecule type" value="Genomic_DNA"/>
</dbReference>
<feature type="region of interest" description="Disordered" evidence="1">
    <location>
        <begin position="243"/>
        <end position="270"/>
    </location>
</feature>
<protein>
    <submittedName>
        <fullName evidence="2">Uncharacterized protein</fullName>
    </submittedName>
</protein>
<organism evidence="2">
    <name type="scientific">bioreactor metagenome</name>
    <dbReference type="NCBI Taxonomy" id="1076179"/>
    <lineage>
        <taxon>unclassified sequences</taxon>
        <taxon>metagenomes</taxon>
        <taxon>ecological metagenomes</taxon>
    </lineage>
</organism>
<dbReference type="AlphaFoldDB" id="A0A645E3Z9"/>
<gene>
    <name evidence="2" type="ORF">SDC9_143678</name>
</gene>
<evidence type="ECO:0000256" key="1">
    <source>
        <dbReference type="SAM" id="MobiDB-lite"/>
    </source>
</evidence>